<dbReference type="InterPro" id="IPR000727">
    <property type="entry name" value="T_SNARE_dom"/>
</dbReference>
<feature type="transmembrane region" description="Helical" evidence="10">
    <location>
        <begin position="7"/>
        <end position="28"/>
    </location>
</feature>
<evidence type="ECO:0000259" key="11">
    <source>
        <dbReference type="PROSITE" id="PS50111"/>
    </source>
</evidence>
<protein>
    <submittedName>
        <fullName evidence="14">Methyl-accepting chemotaxis sensory transducer</fullName>
    </submittedName>
</protein>
<dbReference type="EMBL" id="FLUO01000001">
    <property type="protein sequence ID" value="SBV98160.1"/>
    <property type="molecule type" value="Genomic_DNA"/>
</dbReference>
<dbReference type="GO" id="GO:0006935">
    <property type="term" value="P:chemotaxis"/>
    <property type="evidence" value="ECO:0007669"/>
    <property type="project" value="InterPro"/>
</dbReference>
<evidence type="ECO:0000256" key="6">
    <source>
        <dbReference type="ARBA" id="ARBA00023136"/>
    </source>
</evidence>
<keyword evidence="7 9" id="KW-0807">Transducer</keyword>
<name>A0A212JFH1_9PROT</name>
<keyword evidence="5 10" id="KW-1133">Transmembrane helix</keyword>
<evidence type="ECO:0000313" key="14">
    <source>
        <dbReference type="EMBL" id="SBV98160.1"/>
    </source>
</evidence>
<dbReference type="PANTHER" id="PTHR32089:SF112">
    <property type="entry name" value="LYSOZYME-LIKE PROTEIN-RELATED"/>
    <property type="match status" value="1"/>
</dbReference>
<evidence type="ECO:0000259" key="13">
    <source>
        <dbReference type="PROSITE" id="PS50885"/>
    </source>
</evidence>
<keyword evidence="2" id="KW-1003">Cell membrane</keyword>
<evidence type="ECO:0000256" key="10">
    <source>
        <dbReference type="SAM" id="Phobius"/>
    </source>
</evidence>
<dbReference type="Pfam" id="PF17200">
    <property type="entry name" value="sCache_2"/>
    <property type="match status" value="1"/>
</dbReference>
<dbReference type="Pfam" id="PF00015">
    <property type="entry name" value="MCPsignal"/>
    <property type="match status" value="1"/>
</dbReference>
<proteinExistence type="inferred from homology"/>
<evidence type="ECO:0000256" key="2">
    <source>
        <dbReference type="ARBA" id="ARBA00022475"/>
    </source>
</evidence>
<dbReference type="GO" id="GO:0007165">
    <property type="term" value="P:signal transduction"/>
    <property type="evidence" value="ECO:0007669"/>
    <property type="project" value="UniProtKB-KW"/>
</dbReference>
<evidence type="ECO:0000256" key="4">
    <source>
        <dbReference type="ARBA" id="ARBA00022692"/>
    </source>
</evidence>
<evidence type="ECO:0000256" key="5">
    <source>
        <dbReference type="ARBA" id="ARBA00022989"/>
    </source>
</evidence>
<evidence type="ECO:0000256" key="1">
    <source>
        <dbReference type="ARBA" id="ARBA00004429"/>
    </source>
</evidence>
<reference evidence="14" key="1">
    <citation type="submission" date="2016-04" db="EMBL/GenBank/DDBJ databases">
        <authorList>
            <person name="Evans L.H."/>
            <person name="Alamgir A."/>
            <person name="Owens N."/>
            <person name="Weber N.D."/>
            <person name="Virtaneva K."/>
            <person name="Barbian K."/>
            <person name="Babar A."/>
            <person name="Rosenke K."/>
        </authorList>
    </citation>
    <scope>NUCLEOTIDE SEQUENCE</scope>
    <source>
        <strain evidence="14">86</strain>
    </source>
</reference>
<dbReference type="PROSITE" id="PS50111">
    <property type="entry name" value="CHEMOTAXIS_TRANSDUC_2"/>
    <property type="match status" value="1"/>
</dbReference>
<dbReference type="PROSITE" id="PS50192">
    <property type="entry name" value="T_SNARE"/>
    <property type="match status" value="1"/>
</dbReference>
<evidence type="ECO:0000256" key="9">
    <source>
        <dbReference type="PROSITE-ProRule" id="PRU00284"/>
    </source>
</evidence>
<dbReference type="InterPro" id="IPR033480">
    <property type="entry name" value="sCache_2"/>
</dbReference>
<dbReference type="Gene3D" id="3.30.450.20">
    <property type="entry name" value="PAS domain"/>
    <property type="match status" value="1"/>
</dbReference>
<comment type="subcellular location">
    <subcellularLocation>
        <location evidence="1">Cell inner membrane</location>
        <topology evidence="1">Multi-pass membrane protein</topology>
    </subcellularLocation>
</comment>
<accession>A0A212JFH1</accession>
<dbReference type="SMART" id="SM00283">
    <property type="entry name" value="MA"/>
    <property type="match status" value="1"/>
</dbReference>
<dbReference type="InterPro" id="IPR004090">
    <property type="entry name" value="Chemotax_Me-accpt_rcpt"/>
</dbReference>
<dbReference type="SUPFAM" id="SSF58104">
    <property type="entry name" value="Methyl-accepting chemotaxis protein (MCP) signaling domain"/>
    <property type="match status" value="1"/>
</dbReference>
<dbReference type="GO" id="GO:0005886">
    <property type="term" value="C:plasma membrane"/>
    <property type="evidence" value="ECO:0007669"/>
    <property type="project" value="UniProtKB-SubCell"/>
</dbReference>
<keyword evidence="6 10" id="KW-0472">Membrane</keyword>
<dbReference type="CDD" id="cd06225">
    <property type="entry name" value="HAMP"/>
    <property type="match status" value="1"/>
</dbReference>
<gene>
    <name evidence="14" type="ORF">KL86APRO_10977</name>
</gene>
<feature type="domain" description="Methyl-accepting transducer" evidence="11">
    <location>
        <begin position="305"/>
        <end position="527"/>
    </location>
</feature>
<dbReference type="PANTHER" id="PTHR32089">
    <property type="entry name" value="METHYL-ACCEPTING CHEMOTAXIS PROTEIN MCPB"/>
    <property type="match status" value="1"/>
</dbReference>
<dbReference type="Pfam" id="PF00672">
    <property type="entry name" value="HAMP"/>
    <property type="match status" value="1"/>
</dbReference>
<organism evidence="14">
    <name type="scientific">uncultured Alphaproteobacteria bacterium</name>
    <dbReference type="NCBI Taxonomy" id="91750"/>
    <lineage>
        <taxon>Bacteria</taxon>
        <taxon>Pseudomonadati</taxon>
        <taxon>Pseudomonadota</taxon>
        <taxon>Alphaproteobacteria</taxon>
        <taxon>environmental samples</taxon>
    </lineage>
</organism>
<feature type="domain" description="HAMP" evidence="13">
    <location>
        <begin position="211"/>
        <end position="264"/>
    </location>
</feature>
<feature type="domain" description="T-SNARE coiled-coil homology" evidence="12">
    <location>
        <begin position="457"/>
        <end position="519"/>
    </location>
</feature>
<dbReference type="PROSITE" id="PS50885">
    <property type="entry name" value="HAMP"/>
    <property type="match status" value="1"/>
</dbReference>
<dbReference type="GO" id="GO:0004888">
    <property type="term" value="F:transmembrane signaling receptor activity"/>
    <property type="evidence" value="ECO:0007669"/>
    <property type="project" value="InterPro"/>
</dbReference>
<keyword evidence="4 10" id="KW-0812">Transmembrane</keyword>
<evidence type="ECO:0000256" key="3">
    <source>
        <dbReference type="ARBA" id="ARBA00022519"/>
    </source>
</evidence>
<dbReference type="SMART" id="SM00304">
    <property type="entry name" value="HAMP"/>
    <property type="match status" value="1"/>
</dbReference>
<dbReference type="SMART" id="SM01049">
    <property type="entry name" value="Cache_2"/>
    <property type="match status" value="1"/>
</dbReference>
<evidence type="ECO:0000259" key="12">
    <source>
        <dbReference type="PROSITE" id="PS50192"/>
    </source>
</evidence>
<dbReference type="Gene3D" id="6.10.340.10">
    <property type="match status" value="1"/>
</dbReference>
<dbReference type="PRINTS" id="PR00260">
    <property type="entry name" value="CHEMTRNSDUCR"/>
</dbReference>
<evidence type="ECO:0000256" key="7">
    <source>
        <dbReference type="ARBA" id="ARBA00023224"/>
    </source>
</evidence>
<dbReference type="InterPro" id="IPR004089">
    <property type="entry name" value="MCPsignal_dom"/>
</dbReference>
<dbReference type="InterPro" id="IPR003660">
    <property type="entry name" value="HAMP_dom"/>
</dbReference>
<dbReference type="Gene3D" id="1.10.287.950">
    <property type="entry name" value="Methyl-accepting chemotaxis protein"/>
    <property type="match status" value="1"/>
</dbReference>
<evidence type="ECO:0000256" key="8">
    <source>
        <dbReference type="ARBA" id="ARBA00029447"/>
    </source>
</evidence>
<dbReference type="AlphaFoldDB" id="A0A212JFH1"/>
<comment type="similarity">
    <text evidence="8">Belongs to the methyl-accepting chemotaxis (MCP) protein family.</text>
</comment>
<keyword evidence="3" id="KW-0997">Cell inner membrane</keyword>
<sequence>MLKNAKVLYRLMVVVLLGAVGLAVFAAVSLHSLNANLLAERQGKTKEQIETALSLVRELAREGRAEGLPEPEVQKRAMALVGSLRYSGNQYFWINSMSGEMLMHPTNPKLVGTSITDLKDANGNRFFADMIDLVRREGGGFYSYWWQLPGEAEPREKVSYVVGVPEWQWVIGTGIYIDDVGATFWAEARRLGLVGVIVLLVSGGVAVFITRGVTRPLARLGDTMKSLAEGDLAVTVPFADQTDEVGAMARAVQVFKERGEEVRRLESAAERQKAEAAARQQAAMRELADAFEASVKAVVQSVAGTALKMRESAQSMSAVSEQASRQARAVGLAAENASANVETVSTAAEQLSASVAEIGRQVADSSGIARTAVEQAQANREIVEGLAQAATRIGAVVDLITDIASQTNLLALNATIEAARAGDMGKGFAVVAGEVKSLANQTARATEEISQQIAGVQGATREAVAAIETISTTIGRVSEISAAISAAVEEQGAATREIARNVEEAAQGTGEVTANIVDVGRAISAVGDAAVDVLGEATELTTQAERLAAEVDAFIARVRAG</sequence>